<feature type="domain" description="Glutamate-ammonia ligase adenylyltransferase repeated" evidence="7">
    <location>
        <begin position="11"/>
        <end position="234"/>
    </location>
</feature>
<dbReference type="Proteomes" id="UP000279959">
    <property type="component" value="Chromosome"/>
</dbReference>
<evidence type="ECO:0000256" key="3">
    <source>
        <dbReference type="ARBA" id="ARBA00022741"/>
    </source>
</evidence>
<evidence type="ECO:0000256" key="6">
    <source>
        <dbReference type="ARBA" id="ARBA00023268"/>
    </source>
</evidence>
<evidence type="ECO:0000256" key="2">
    <source>
        <dbReference type="ARBA" id="ARBA00022695"/>
    </source>
</evidence>
<sequence>MTQWAPTEERIRAHSPFLARALDRFPSVTGALRDGDFEGALGAARDVAAPDDPVARSLRRRRGALALAVAGADLAGAWDVDRVTRTLSDFADEALEEALATAMRERYPDAEHKGFVVLALGKHGSRELNYSSDIDPILLYDPRTLPHGEREDVADAAVRIGRRMSELLTARDGDGYVFRVDLRLRPSPEATPIALPVEAAIGYYESTALGWEQAAFIRARPAAGDRELGEYFLRQIRPFVWRRNLDFGAIDAIVDISRRIRDHYAQGQAFGPGYDLKRGRGGIREVEFFAQVHQLIHGGRDPSLRSGNTREALRALAAAGVVEADAATRLDDAYVLFRTVEHRLQMVEDRQTHELPRSPEALDNVARLHGAEDGATLIGLLRPHVEWVGRNYDRLTPEKEDASLSRDEDRLKAQLTDMGFADADTPLARIARWRGGTIRALRSAPSRDALEALLPGLMRALATAPDPSRALNRLDDMIGRLPSAINFFKLLAARPALVALLAEILSHAPTLADALGRRAELLDGLIDASAFDPAPPVDQLAAQFAALEPGEDYQALLDRVRQRVNDRRFAIGAQIVRGGDPLEGGRGYGRVAQAAIAALGRATVAEFEAAHGKVPGGELLILALGRMGGGVLTHASDLDLVYLFTGDFATESDGPKPLGATQYFNRLAQRVTNALSVQTASGRLYEVDTRLRPSGAQGLLAVSLDSFARYQREEAWTWEHLALTRARPVFGSPEACAALDAVLDETLQRPRDLDSLTREAVKMRGDIARHKPPASDLDVKLVPGGLVDLEFLIHVTQFRHRMAFDPDLSVALAELVAAGHLPPGLIAAHDLITRFLIVSRLVSPASTEPPEATRPLVARACGADSWDRLLESYAEARQCVSTSWGALAAPYQEPEDAGQG</sequence>
<keyword evidence="5" id="KW-0460">Magnesium</keyword>
<feature type="domain" description="PII-uridylyltransferase/Glutamine-synthetase adenylyltransferase" evidence="8">
    <location>
        <begin position="260"/>
        <end position="374"/>
    </location>
</feature>
<dbReference type="Gene3D" id="3.30.460.10">
    <property type="entry name" value="Beta Polymerase, domain 2"/>
    <property type="match status" value="2"/>
</dbReference>
<dbReference type="AlphaFoldDB" id="A0A494W4N8"/>
<dbReference type="InterPro" id="IPR013546">
    <property type="entry name" value="PII_UdlTrfase/GS_AdlTrfase"/>
</dbReference>
<proteinExistence type="predicted"/>
<evidence type="ECO:0000256" key="4">
    <source>
        <dbReference type="ARBA" id="ARBA00022840"/>
    </source>
</evidence>
<dbReference type="Gene3D" id="1.20.120.330">
    <property type="entry name" value="Nucleotidyltransferases domain 2"/>
    <property type="match status" value="2"/>
</dbReference>
<dbReference type="NCBIfam" id="NF008292">
    <property type="entry name" value="PRK11072.1"/>
    <property type="match status" value="1"/>
</dbReference>
<keyword evidence="3" id="KW-0547">Nucleotide-binding</keyword>
<evidence type="ECO:0000256" key="1">
    <source>
        <dbReference type="ARBA" id="ARBA00022679"/>
    </source>
</evidence>
<accession>A0A494W4N8</accession>
<dbReference type="GO" id="GO:0005524">
    <property type="term" value="F:ATP binding"/>
    <property type="evidence" value="ECO:0007669"/>
    <property type="project" value="UniProtKB-KW"/>
</dbReference>
<protein>
    <submittedName>
        <fullName evidence="9">Glutamine-synthetase adenylyltransferase</fullName>
    </submittedName>
</protein>
<evidence type="ECO:0000313" key="9">
    <source>
        <dbReference type="EMBL" id="BBD98296.1"/>
    </source>
</evidence>
<keyword evidence="6" id="KW-0511">Multifunctional enzyme</keyword>
<keyword evidence="2 9" id="KW-0548">Nucleotidyltransferase</keyword>
<dbReference type="GO" id="GO:0008882">
    <property type="term" value="F:[glutamate-ammonia-ligase] adenylyltransferase activity"/>
    <property type="evidence" value="ECO:0007669"/>
    <property type="project" value="InterPro"/>
</dbReference>
<dbReference type="CDD" id="cd05401">
    <property type="entry name" value="NT_GlnE_GlnD_like"/>
    <property type="match status" value="2"/>
</dbReference>
<dbReference type="Pfam" id="PF03710">
    <property type="entry name" value="GlnE"/>
    <property type="match status" value="2"/>
</dbReference>
<keyword evidence="10" id="KW-1185">Reference proteome</keyword>
<dbReference type="InterPro" id="IPR043519">
    <property type="entry name" value="NT_sf"/>
</dbReference>
<dbReference type="Gene3D" id="1.20.120.1510">
    <property type="match status" value="1"/>
</dbReference>
<dbReference type="InterPro" id="IPR023057">
    <property type="entry name" value="GlnE"/>
</dbReference>
<dbReference type="InterPro" id="IPR005190">
    <property type="entry name" value="GlnE_rpt_dom"/>
</dbReference>
<dbReference type="Pfam" id="PF08335">
    <property type="entry name" value="GlnD_UR_UTase"/>
    <property type="match status" value="1"/>
</dbReference>
<dbReference type="RefSeq" id="WP_066701405.1">
    <property type="nucleotide sequence ID" value="NZ_AP018664.1"/>
</dbReference>
<reference evidence="9 10" key="1">
    <citation type="submission" date="2018-05" db="EMBL/GenBank/DDBJ databases">
        <title>Complete Genome Sequence of the Nonylphenol-Degrading Bacterium Sphingobium amiense DSM 16289T.</title>
        <authorList>
            <person name="Ootsuka M."/>
            <person name="Nishizawa T."/>
            <person name="Ohta H."/>
        </authorList>
    </citation>
    <scope>NUCLEOTIDE SEQUENCE [LARGE SCALE GENOMIC DNA]</scope>
    <source>
        <strain evidence="9 10">DSM 16289</strain>
    </source>
</reference>
<dbReference type="KEGG" id="sami:SAMIE_1017970"/>
<name>A0A494W4N8_9SPHN</name>
<feature type="domain" description="Glutamate-ammonia ligase adenylyltransferase repeated" evidence="7">
    <location>
        <begin position="500"/>
        <end position="739"/>
    </location>
</feature>
<organism evidence="9 10">
    <name type="scientific">Sphingobium amiense</name>
    <dbReference type="NCBI Taxonomy" id="135719"/>
    <lineage>
        <taxon>Bacteria</taxon>
        <taxon>Pseudomonadati</taxon>
        <taxon>Pseudomonadota</taxon>
        <taxon>Alphaproteobacteria</taxon>
        <taxon>Sphingomonadales</taxon>
        <taxon>Sphingomonadaceae</taxon>
        <taxon>Sphingobium</taxon>
    </lineage>
</organism>
<evidence type="ECO:0000259" key="7">
    <source>
        <dbReference type="Pfam" id="PF03710"/>
    </source>
</evidence>
<dbReference type="SUPFAM" id="SSF81593">
    <property type="entry name" value="Nucleotidyltransferase substrate binding subunit/domain"/>
    <property type="match status" value="2"/>
</dbReference>
<dbReference type="GO" id="GO:0005829">
    <property type="term" value="C:cytosol"/>
    <property type="evidence" value="ECO:0007669"/>
    <property type="project" value="TreeGrafter"/>
</dbReference>
<keyword evidence="1 9" id="KW-0808">Transferase</keyword>
<dbReference type="PANTHER" id="PTHR30621">
    <property type="entry name" value="GLUTAMINE SYNTHETASE ADENYLYLTRANSFERASE"/>
    <property type="match status" value="1"/>
</dbReference>
<dbReference type="PANTHER" id="PTHR30621:SF0">
    <property type="entry name" value="BIFUNCTIONAL GLUTAMINE SYNTHETASE ADENYLYLTRANSFERASE_ADENYLYL-REMOVING ENZYME"/>
    <property type="match status" value="1"/>
</dbReference>
<evidence type="ECO:0000259" key="8">
    <source>
        <dbReference type="Pfam" id="PF08335"/>
    </source>
</evidence>
<dbReference type="GO" id="GO:0000820">
    <property type="term" value="P:regulation of glutamine family amino acid metabolic process"/>
    <property type="evidence" value="ECO:0007669"/>
    <property type="project" value="TreeGrafter"/>
</dbReference>
<keyword evidence="4" id="KW-0067">ATP-binding</keyword>
<evidence type="ECO:0000256" key="5">
    <source>
        <dbReference type="ARBA" id="ARBA00022842"/>
    </source>
</evidence>
<dbReference type="EMBL" id="AP018664">
    <property type="protein sequence ID" value="BBD98296.1"/>
    <property type="molecule type" value="Genomic_DNA"/>
</dbReference>
<dbReference type="SUPFAM" id="SSF81301">
    <property type="entry name" value="Nucleotidyltransferase"/>
    <property type="match status" value="2"/>
</dbReference>
<evidence type="ECO:0000313" key="10">
    <source>
        <dbReference type="Proteomes" id="UP000279959"/>
    </source>
</evidence>
<dbReference type="NCBIfam" id="NF010706">
    <property type="entry name" value="PRK14108.1"/>
    <property type="match status" value="1"/>
</dbReference>
<gene>
    <name evidence="9" type="ORF">SAMIE_1017970</name>
</gene>